<organism evidence="1 2">
    <name type="scientific">Paracoccus versutus</name>
    <name type="common">Thiobacillus versutus</name>
    <dbReference type="NCBI Taxonomy" id="34007"/>
    <lineage>
        <taxon>Bacteria</taxon>
        <taxon>Pseudomonadati</taxon>
        <taxon>Pseudomonadota</taxon>
        <taxon>Alphaproteobacteria</taxon>
        <taxon>Rhodobacterales</taxon>
        <taxon>Paracoccaceae</taxon>
        <taxon>Paracoccus</taxon>
    </lineage>
</organism>
<reference evidence="1 2" key="1">
    <citation type="submission" date="2018-08" db="EMBL/GenBank/DDBJ databases">
        <title>Genomic Encyclopedia of Archaeal and Bacterial Type Strains, Phase II (KMG-II): from individual species to whole genera.</title>
        <authorList>
            <person name="Goeker M."/>
        </authorList>
    </citation>
    <scope>NUCLEOTIDE SEQUENCE [LARGE SCALE GENOMIC DNA]</scope>
    <source>
        <strain evidence="1 2">DSM 17099</strain>
    </source>
</reference>
<dbReference type="Proteomes" id="UP000256941">
    <property type="component" value="Unassembled WGS sequence"/>
</dbReference>
<comment type="caution">
    <text evidence="1">The sequence shown here is derived from an EMBL/GenBank/DDBJ whole genome shotgun (WGS) entry which is preliminary data.</text>
</comment>
<sequence length="135" mass="14990">MPQDNSTDKASVEDRLLASIELIDAAQACALLRIETEEPEDVLQAMVREGAVITLVQNGRTMLPRFQFDVANGRIFDVVGAILKLRPACISNLRVAYWLTRAHVDFGCAPAQRFGHDDAAVVVAFRRYIEPVRHG</sequence>
<gene>
    <name evidence="1" type="ORF">BDD41_3082</name>
</gene>
<protein>
    <submittedName>
        <fullName evidence="1">Uncharacterized protein</fullName>
    </submittedName>
</protein>
<dbReference type="RefSeq" id="WP_116222280.1">
    <property type="nucleotide sequence ID" value="NZ_CP038197.1"/>
</dbReference>
<accession>A0A3D9XL44</accession>
<dbReference type="EMBL" id="QTUJ01000002">
    <property type="protein sequence ID" value="REF70351.1"/>
    <property type="molecule type" value="Genomic_DNA"/>
</dbReference>
<name>A0A3D9XL44_PARVE</name>
<evidence type="ECO:0000313" key="2">
    <source>
        <dbReference type="Proteomes" id="UP000256941"/>
    </source>
</evidence>
<proteinExistence type="predicted"/>
<evidence type="ECO:0000313" key="1">
    <source>
        <dbReference type="EMBL" id="REF70351.1"/>
    </source>
</evidence>
<dbReference type="AlphaFoldDB" id="A0A3D9XL44"/>